<evidence type="ECO:0000256" key="4">
    <source>
        <dbReference type="ARBA" id="ARBA00022737"/>
    </source>
</evidence>
<dbReference type="Pfam" id="PF23321">
    <property type="entry name" value="R1_ABCA1"/>
    <property type="match status" value="1"/>
</dbReference>
<evidence type="ECO:0000256" key="7">
    <source>
        <dbReference type="ARBA" id="ARBA00022989"/>
    </source>
</evidence>
<evidence type="ECO:0000259" key="11">
    <source>
        <dbReference type="PROSITE" id="PS50893"/>
    </source>
</evidence>
<feature type="domain" description="ABC transporter" evidence="11">
    <location>
        <begin position="145"/>
        <end position="375"/>
    </location>
</feature>
<evidence type="ECO:0000256" key="1">
    <source>
        <dbReference type="ARBA" id="ARBA00004141"/>
    </source>
</evidence>
<dbReference type="GeneID" id="110979744"/>
<dbReference type="FunFam" id="3.40.50.300:FF:000298">
    <property type="entry name" value="ATP-binding cassette sub-family A member 12"/>
    <property type="match status" value="1"/>
</dbReference>
<dbReference type="InterPro" id="IPR003439">
    <property type="entry name" value="ABC_transporter-like_ATP-bd"/>
</dbReference>
<keyword evidence="3 10" id="KW-0812">Transmembrane</keyword>
<dbReference type="RefSeq" id="XP_022091487.1">
    <property type="nucleotide sequence ID" value="XM_022235795.1"/>
</dbReference>
<evidence type="ECO:0000256" key="8">
    <source>
        <dbReference type="ARBA" id="ARBA00023136"/>
    </source>
</evidence>
<feature type="transmembrane region" description="Helical" evidence="10">
    <location>
        <begin position="784"/>
        <end position="805"/>
    </location>
</feature>
<dbReference type="Pfam" id="PF00005">
    <property type="entry name" value="ABC_tran"/>
    <property type="match status" value="2"/>
</dbReference>
<evidence type="ECO:0000256" key="6">
    <source>
        <dbReference type="ARBA" id="ARBA00022840"/>
    </source>
</evidence>
<dbReference type="PANTHER" id="PTHR19229">
    <property type="entry name" value="ATP-BINDING CASSETTE TRANSPORTER SUBFAMILY A ABCA"/>
    <property type="match status" value="1"/>
</dbReference>
<keyword evidence="2" id="KW-0813">Transport</keyword>
<feature type="domain" description="ABC transporter" evidence="11">
    <location>
        <begin position="1070"/>
        <end position="1305"/>
    </location>
</feature>
<dbReference type="CDD" id="cd03263">
    <property type="entry name" value="ABC_subfamily_A"/>
    <property type="match status" value="2"/>
</dbReference>
<dbReference type="PROSITE" id="PS00211">
    <property type="entry name" value="ABC_TRANSPORTER_1"/>
    <property type="match status" value="1"/>
</dbReference>
<gene>
    <name evidence="13" type="primary">LOC110979744</name>
</gene>
<dbReference type="KEGG" id="aplc:110979744"/>
<evidence type="ECO:0000313" key="13">
    <source>
        <dbReference type="RefSeq" id="XP_022091487.1"/>
    </source>
</evidence>
<feature type="transmembrane region" description="Helical" evidence="10">
    <location>
        <begin position="989"/>
        <end position="1010"/>
    </location>
</feature>
<keyword evidence="4" id="KW-0677">Repeat</keyword>
<dbReference type="Proteomes" id="UP000694845">
    <property type="component" value="Unplaced"/>
</dbReference>
<dbReference type="InterPro" id="IPR003593">
    <property type="entry name" value="AAA+_ATPase"/>
</dbReference>
<keyword evidence="5" id="KW-0547">Nucleotide-binding</keyword>
<keyword evidence="8 10" id="KW-0472">Membrane</keyword>
<evidence type="ECO:0000256" key="9">
    <source>
        <dbReference type="SAM" id="MobiDB-lite"/>
    </source>
</evidence>
<organism evidence="12 13">
    <name type="scientific">Acanthaster planci</name>
    <name type="common">Crown-of-thorns starfish</name>
    <dbReference type="NCBI Taxonomy" id="133434"/>
    <lineage>
        <taxon>Eukaryota</taxon>
        <taxon>Metazoa</taxon>
        <taxon>Echinodermata</taxon>
        <taxon>Eleutherozoa</taxon>
        <taxon>Asterozoa</taxon>
        <taxon>Asteroidea</taxon>
        <taxon>Valvatacea</taxon>
        <taxon>Valvatida</taxon>
        <taxon>Acanthasteridae</taxon>
        <taxon>Acanthaster</taxon>
    </lineage>
</organism>
<dbReference type="Pfam" id="PF12698">
    <property type="entry name" value="ABC2_membrane_3"/>
    <property type="match status" value="1"/>
</dbReference>
<dbReference type="GO" id="GO:0005524">
    <property type="term" value="F:ATP binding"/>
    <property type="evidence" value="ECO:0007669"/>
    <property type="project" value="UniProtKB-KW"/>
</dbReference>
<feature type="transmembrane region" description="Helical" evidence="10">
    <location>
        <begin position="929"/>
        <end position="951"/>
    </location>
</feature>
<feature type="transmembrane region" description="Helical" evidence="10">
    <location>
        <begin position="61"/>
        <end position="84"/>
    </location>
</feature>
<dbReference type="FunFam" id="3.40.50.300:FF:000327">
    <property type="entry name" value="ATP-binding cassette sub-family A member 3"/>
    <property type="match status" value="1"/>
</dbReference>
<feature type="transmembrane region" description="Helical" evidence="10">
    <location>
        <begin position="866"/>
        <end position="888"/>
    </location>
</feature>
<dbReference type="SUPFAM" id="SSF52540">
    <property type="entry name" value="P-loop containing nucleoside triphosphate hydrolases"/>
    <property type="match status" value="2"/>
</dbReference>
<dbReference type="OMA" id="QIMGICP"/>
<feature type="compositionally biased region" description="Basic and acidic residues" evidence="9">
    <location>
        <begin position="465"/>
        <end position="475"/>
    </location>
</feature>
<keyword evidence="6" id="KW-0067">ATP-binding</keyword>
<keyword evidence="7 10" id="KW-1133">Transmembrane helix</keyword>
<dbReference type="PROSITE" id="PS50893">
    <property type="entry name" value="ABC_TRANSPORTER_2"/>
    <property type="match status" value="2"/>
</dbReference>
<dbReference type="OrthoDB" id="6512918at2759"/>
<dbReference type="GO" id="GO:0016887">
    <property type="term" value="F:ATP hydrolysis activity"/>
    <property type="evidence" value="ECO:0007669"/>
    <property type="project" value="InterPro"/>
</dbReference>
<dbReference type="GO" id="GO:0016020">
    <property type="term" value="C:membrane"/>
    <property type="evidence" value="ECO:0007669"/>
    <property type="project" value="UniProtKB-SubCell"/>
</dbReference>
<protein>
    <submittedName>
        <fullName evidence="13">ATP-binding cassette sub-family A member 3-like</fullName>
    </submittedName>
</protein>
<keyword evidence="12" id="KW-1185">Reference proteome</keyword>
<feature type="region of interest" description="Disordered" evidence="9">
    <location>
        <begin position="465"/>
        <end position="550"/>
    </location>
</feature>
<dbReference type="PANTHER" id="PTHR19229:SF250">
    <property type="entry name" value="ABC TRANSPORTER DOMAIN-CONTAINING PROTEIN-RELATED"/>
    <property type="match status" value="1"/>
</dbReference>
<feature type="compositionally biased region" description="Polar residues" evidence="9">
    <location>
        <begin position="536"/>
        <end position="550"/>
    </location>
</feature>
<feature type="transmembrane region" description="Helical" evidence="10">
    <location>
        <begin position="835"/>
        <end position="854"/>
    </location>
</feature>
<comment type="subcellular location">
    <subcellularLocation>
        <location evidence="1">Membrane</location>
        <topology evidence="1">Multi-pass membrane protein</topology>
    </subcellularLocation>
</comment>
<dbReference type="InterPro" id="IPR013525">
    <property type="entry name" value="ABC2_TM"/>
</dbReference>
<evidence type="ECO:0000256" key="3">
    <source>
        <dbReference type="ARBA" id="ARBA00022692"/>
    </source>
</evidence>
<reference evidence="13" key="1">
    <citation type="submission" date="2025-08" db="UniProtKB">
        <authorList>
            <consortium name="RefSeq"/>
        </authorList>
    </citation>
    <scope>IDENTIFICATION</scope>
</reference>
<dbReference type="Gene3D" id="3.40.50.300">
    <property type="entry name" value="P-loop containing nucleotide triphosphate hydrolases"/>
    <property type="match status" value="2"/>
</dbReference>
<sequence length="1391" mass="154285">MPYYFIMLFYQRMTLPGKIASCLLSNTAMGLGTQLIAIFEGTGEGVQWSNVHRPVSVDDDFTVLHVMLMMVADIIIYGIFTWYVEAVFPGEYGVPQGWNFFLKPSYWCGTPVVTEAINTDSFPMEVRSANEGFFEEEPSGMQAGLQIRNLTKIFSKNKAAVNGISLNMYKGQITVLLGHNGAGKTTTMSMLTGFIPPSAGTAFLNGCSIRGNLEGVRSSLGLCPQHDVLFDDLTVEEHLYFFGKLKGLTSSEVKKESDHYIEATGLQDKRKQYAKSLSGGMRRKLSVAIALIADSKVVMLDEPTSGMDPDARRSTWDLLETHKADRTILLTTHHMDEADLLGDRIAIMDHGELQCCGTSLFLKKKYGVGYHMVMVKSPQCDVAKVSNLIHSYIPSAALESDVGAELSFILPNEASDKFEGLFTELEESKDQLGISSYGASLTTLEEVFIKVGENSDSTLRDRLHQAPETDNHHQETSTLLPLKAPNGLVPNGKVHSNGTVPPSPSSPKRPRYGSMDNLNVHQGSLLGDSTLVDMSRGSSSDGNLSDKFSSTSKLPLTERRNKGLQLYAQQFWAMLVKHVLHSMRNFILAAVQLAVPLLNTSVAVVLILIAPQLEASPPLVISAKPYQNSIAQFSKGQNLSYPVTESLGNMYTRHFDGTATRVIDIDAITPLPHSMREYLVSQGETSISAFNSRNLVSATFEYFDNRPVIIGNISLGNISLLVGTALYNNQPYHASPLALNAINNAYLMHYLTEDHRVTVINEPLPPTVQEQFAQESDAFGMGSMIAFVMMFGMAFLASSFGVFLIMESSTKAKHLQIVSGVHATTFWLAKLLWDLINYMIPCCLIGILMLACRVESYALEGRVWDLYLLLFLHGWAIIPFSYLLSFSFKEPASGYVRILIINIALSMVMYFTFEVLSIPELGLKHIAEILDWVFMLMPLYSLGAALEAYYLHFSHIKICLSFPPFSQQYCDAQGISYEPEYLTWGGKGIGRYLVFLAIEGLVYMALVFLVDSSLFKKVAPPLRNACCRRKALVYSETHKVTKLEDDEDVAMEKSRISDTPLTKLCQTDTLLIRNLKKVYSLRGGQGLVAVDGISVGVPLGECFGLLGVNGAGKTTTFKMLTGDESVTSGTAFLDGYSIKSDIKLVQQRMGYCPQFDALIDQMTGRETLTMYGRLRGVPEAHISDEVNRLLKILTIEPHADKLTKTYSGGNKRKLSTAIALMGDPPIVFLDEPTTGMDPVARRLLWDTLSQIRASGKCIILTSHSMEECEALCTRLAIMVNGQFKCLGSVQHLKHRFGQGYTVLAKAKHGQNLNGFKRLMEEQFPGSQLKDEHQGMVHYHITNAQLTWAQIFGAMERAKSQYNIEDYSVSQTTLEQVFLNFARMQREDVLQR</sequence>
<evidence type="ECO:0000313" key="12">
    <source>
        <dbReference type="Proteomes" id="UP000694845"/>
    </source>
</evidence>
<accession>A0A8B7YFX1</accession>
<name>A0A8B7YFX1_ACAPL</name>
<dbReference type="GO" id="GO:0140359">
    <property type="term" value="F:ABC-type transporter activity"/>
    <property type="evidence" value="ECO:0007669"/>
    <property type="project" value="InterPro"/>
</dbReference>
<dbReference type="InterPro" id="IPR017871">
    <property type="entry name" value="ABC_transporter-like_CS"/>
</dbReference>
<dbReference type="SMART" id="SM00382">
    <property type="entry name" value="AAA"/>
    <property type="match status" value="2"/>
</dbReference>
<evidence type="ECO:0000256" key="10">
    <source>
        <dbReference type="SAM" id="Phobius"/>
    </source>
</evidence>
<dbReference type="InterPro" id="IPR026082">
    <property type="entry name" value="ABCA"/>
</dbReference>
<dbReference type="GO" id="GO:0005319">
    <property type="term" value="F:lipid transporter activity"/>
    <property type="evidence" value="ECO:0007669"/>
    <property type="project" value="TreeGrafter"/>
</dbReference>
<proteinExistence type="predicted"/>
<feature type="transmembrane region" description="Helical" evidence="10">
    <location>
        <begin position="586"/>
        <end position="610"/>
    </location>
</feature>
<dbReference type="InterPro" id="IPR027417">
    <property type="entry name" value="P-loop_NTPase"/>
</dbReference>
<dbReference type="InterPro" id="IPR056264">
    <property type="entry name" value="R2_ABCA1-4-like"/>
</dbReference>
<evidence type="ECO:0000256" key="5">
    <source>
        <dbReference type="ARBA" id="ARBA00022741"/>
    </source>
</evidence>
<evidence type="ECO:0000256" key="2">
    <source>
        <dbReference type="ARBA" id="ARBA00022448"/>
    </source>
</evidence>
<feature type="transmembrane region" description="Helical" evidence="10">
    <location>
        <begin position="894"/>
        <end position="917"/>
    </location>
</feature>